<sequence>MNPILLKYLEEVAKVKAEVAAKQEKREQDLLKKKFAKPVGIYYEDGEPCLNLPDSPEKPDQSDCCNNGCTPCVFDVYSGELRDHQELVEQLKLDFESCCFSRDGSDTSSVASERLQRLAAADDRPLTSKAYRPFRVEEIHHVSAKLVVVDETERALGVKDGEHVLLSYMGNIITKAFTPISHPDTKGTFKIMIKSYPNTAMSKYFRSLSIGDSIHLRGPIHSGYSYVPNTVIIITMFAFLIVLIAARLIMLAAGSGIAPMYQILMKLRDHRSDDMTRLDLVYSNSTEEDVWLREELEILAKELDVLRVYHVITRVSFDSGFV</sequence>
<evidence type="ECO:0000256" key="6">
    <source>
        <dbReference type="PIRSR" id="PIRSR601834-1"/>
    </source>
</evidence>
<dbReference type="Gene3D" id="2.40.30.10">
    <property type="entry name" value="Translation factors"/>
    <property type="match status" value="1"/>
</dbReference>
<comment type="cofactor">
    <cofactor evidence="1 6">
        <name>FAD</name>
        <dbReference type="ChEBI" id="CHEBI:57692"/>
    </cofactor>
</comment>
<dbReference type="InterPro" id="IPR001834">
    <property type="entry name" value="CBR-like"/>
</dbReference>
<dbReference type="GO" id="GO:0016491">
    <property type="term" value="F:oxidoreductase activity"/>
    <property type="evidence" value="ECO:0007669"/>
    <property type="project" value="UniProtKB-KW"/>
</dbReference>
<evidence type="ECO:0000256" key="7">
    <source>
        <dbReference type="SAM" id="Phobius"/>
    </source>
</evidence>
<evidence type="ECO:0000256" key="1">
    <source>
        <dbReference type="ARBA" id="ARBA00001974"/>
    </source>
</evidence>
<gene>
    <name evidence="9" type="ORF">BC938DRAFT_472811</name>
</gene>
<dbReference type="PANTHER" id="PTHR19370">
    <property type="entry name" value="NADH-CYTOCHROME B5 REDUCTASE"/>
    <property type="match status" value="1"/>
</dbReference>
<dbReference type="Pfam" id="PF00175">
    <property type="entry name" value="NAD_binding_1"/>
    <property type="match status" value="1"/>
</dbReference>
<name>A0A433QTU2_9FUNG</name>
<evidence type="ECO:0000259" key="8">
    <source>
        <dbReference type="PROSITE" id="PS51384"/>
    </source>
</evidence>
<dbReference type="Pfam" id="PF09791">
    <property type="entry name" value="Oxidored-like"/>
    <property type="match status" value="1"/>
</dbReference>
<keyword evidence="3 6" id="KW-0285">Flavoprotein</keyword>
<evidence type="ECO:0000256" key="3">
    <source>
        <dbReference type="ARBA" id="ARBA00022630"/>
    </source>
</evidence>
<evidence type="ECO:0000313" key="10">
    <source>
        <dbReference type="Proteomes" id="UP000274822"/>
    </source>
</evidence>
<protein>
    <recommendedName>
        <fullName evidence="8">FAD-binding FR-type domain-containing protein</fullName>
    </recommendedName>
</protein>
<dbReference type="Pfam" id="PF00970">
    <property type="entry name" value="FAD_binding_6"/>
    <property type="match status" value="1"/>
</dbReference>
<dbReference type="InterPro" id="IPR008333">
    <property type="entry name" value="Cbr1-like_FAD-bd_dom"/>
</dbReference>
<comment type="similarity">
    <text evidence="2">Belongs to the flavoprotein pyridine nucleotide cytochrome reductase family.</text>
</comment>
<dbReference type="SUPFAM" id="SSF52343">
    <property type="entry name" value="Ferredoxin reductase-like, C-terminal NADP-linked domain"/>
    <property type="match status" value="1"/>
</dbReference>
<dbReference type="CDD" id="cd06183">
    <property type="entry name" value="cyt_b5_reduct_like"/>
    <property type="match status" value="1"/>
</dbReference>
<keyword evidence="7" id="KW-1133">Transmembrane helix</keyword>
<evidence type="ECO:0000256" key="4">
    <source>
        <dbReference type="ARBA" id="ARBA00022827"/>
    </source>
</evidence>
<keyword evidence="5" id="KW-0560">Oxidoreductase</keyword>
<dbReference type="SUPFAM" id="SSF63380">
    <property type="entry name" value="Riboflavin synthase domain-like"/>
    <property type="match status" value="1"/>
</dbReference>
<dbReference type="InterPro" id="IPR039261">
    <property type="entry name" value="FNR_nucleotide-bd"/>
</dbReference>
<feature type="domain" description="FAD-binding FR-type" evidence="8">
    <location>
        <begin position="129"/>
        <end position="226"/>
    </location>
</feature>
<feature type="binding site" evidence="6">
    <location>
        <position position="202"/>
    </location>
    <ligand>
        <name>FAD</name>
        <dbReference type="ChEBI" id="CHEBI:57692"/>
    </ligand>
</feature>
<dbReference type="EMBL" id="RBNJ01001441">
    <property type="protein sequence ID" value="RUS33166.1"/>
    <property type="molecule type" value="Genomic_DNA"/>
</dbReference>
<dbReference type="InterPro" id="IPR017927">
    <property type="entry name" value="FAD-bd_FR_type"/>
</dbReference>
<keyword evidence="10" id="KW-1185">Reference proteome</keyword>
<comment type="caution">
    <text evidence="9">The sequence shown here is derived from an EMBL/GenBank/DDBJ whole genome shotgun (WGS) entry which is preliminary data.</text>
</comment>
<keyword evidence="7" id="KW-0472">Membrane</keyword>
<evidence type="ECO:0000256" key="2">
    <source>
        <dbReference type="ARBA" id="ARBA00006105"/>
    </source>
</evidence>
<accession>A0A433QTU2</accession>
<dbReference type="Gene3D" id="3.40.50.80">
    <property type="entry name" value="Nucleotide-binding domain of ferredoxin-NADP reductase (FNR) module"/>
    <property type="match status" value="1"/>
</dbReference>
<evidence type="ECO:0000256" key="5">
    <source>
        <dbReference type="ARBA" id="ARBA00023002"/>
    </source>
</evidence>
<reference evidence="9 10" key="1">
    <citation type="journal article" date="2018" name="New Phytol.">
        <title>Phylogenomics of Endogonaceae and evolution of mycorrhizas within Mucoromycota.</title>
        <authorList>
            <person name="Chang Y."/>
            <person name="Desiro A."/>
            <person name="Na H."/>
            <person name="Sandor L."/>
            <person name="Lipzen A."/>
            <person name="Clum A."/>
            <person name="Barry K."/>
            <person name="Grigoriev I.V."/>
            <person name="Martin F.M."/>
            <person name="Stajich J.E."/>
            <person name="Smith M.E."/>
            <person name="Bonito G."/>
            <person name="Spatafora J.W."/>
        </authorList>
    </citation>
    <scope>NUCLEOTIDE SEQUENCE [LARGE SCALE GENOMIC DNA]</scope>
    <source>
        <strain evidence="9 10">AD002</strain>
    </source>
</reference>
<keyword evidence="7" id="KW-0812">Transmembrane</keyword>
<dbReference type="PANTHER" id="PTHR19370:SF184">
    <property type="entry name" value="NADH-CYTOCHROME B5 REDUCTASE-LIKE"/>
    <property type="match status" value="1"/>
</dbReference>
<dbReference type="PRINTS" id="PR00406">
    <property type="entry name" value="CYTB5RDTASE"/>
</dbReference>
<dbReference type="PROSITE" id="PS51384">
    <property type="entry name" value="FAD_FR"/>
    <property type="match status" value="1"/>
</dbReference>
<organism evidence="9 10">
    <name type="scientific">Jimgerdemannia flammicorona</name>
    <dbReference type="NCBI Taxonomy" id="994334"/>
    <lineage>
        <taxon>Eukaryota</taxon>
        <taxon>Fungi</taxon>
        <taxon>Fungi incertae sedis</taxon>
        <taxon>Mucoromycota</taxon>
        <taxon>Mucoromycotina</taxon>
        <taxon>Endogonomycetes</taxon>
        <taxon>Endogonales</taxon>
        <taxon>Endogonaceae</taxon>
        <taxon>Jimgerdemannia</taxon>
    </lineage>
</organism>
<feature type="transmembrane region" description="Helical" evidence="7">
    <location>
        <begin position="231"/>
        <end position="258"/>
    </location>
</feature>
<proteinExistence type="inferred from homology"/>
<feature type="binding site" evidence="6">
    <location>
        <position position="201"/>
    </location>
    <ligand>
        <name>FAD</name>
        <dbReference type="ChEBI" id="CHEBI:57692"/>
    </ligand>
</feature>
<keyword evidence="4 6" id="KW-0274">FAD</keyword>
<dbReference type="InterPro" id="IPR001433">
    <property type="entry name" value="OxRdtase_FAD/NAD-bd"/>
</dbReference>
<dbReference type="Proteomes" id="UP000274822">
    <property type="component" value="Unassembled WGS sequence"/>
</dbReference>
<evidence type="ECO:0000313" key="9">
    <source>
        <dbReference type="EMBL" id="RUS33166.1"/>
    </source>
</evidence>
<dbReference type="InterPro" id="IPR017938">
    <property type="entry name" value="Riboflavin_synthase-like_b-brl"/>
</dbReference>
<feature type="binding site" evidence="6">
    <location>
        <position position="194"/>
    </location>
    <ligand>
        <name>FAD</name>
        <dbReference type="ChEBI" id="CHEBI:57692"/>
    </ligand>
</feature>
<dbReference type="InterPro" id="IPR019180">
    <property type="entry name" value="Oxidoreductase-like_N"/>
</dbReference>
<dbReference type="AlphaFoldDB" id="A0A433QTU2"/>